<dbReference type="InterPro" id="IPR050237">
    <property type="entry name" value="ATP-dep_AMP-bd_enzyme"/>
</dbReference>
<dbReference type="PANTHER" id="PTHR43767">
    <property type="entry name" value="LONG-CHAIN-FATTY-ACID--COA LIGASE"/>
    <property type="match status" value="1"/>
</dbReference>
<dbReference type="Proteomes" id="UP000319103">
    <property type="component" value="Unassembled WGS sequence"/>
</dbReference>
<dbReference type="InterPro" id="IPR000873">
    <property type="entry name" value="AMP-dep_synth/lig_dom"/>
</dbReference>
<accession>A0A540WGK3</accession>
<dbReference type="Gene3D" id="3.40.50.12780">
    <property type="entry name" value="N-terminal domain of ligase-like"/>
    <property type="match status" value="1"/>
</dbReference>
<gene>
    <name evidence="3" type="ORF">E6W39_00245</name>
</gene>
<keyword evidence="4" id="KW-1185">Reference proteome</keyword>
<sequence length="467" mass="48818">MSQPYLWDPWATAAEQPERTAVIADEERCSYRELVRTADAFAAGLQAHRVPAGATVSTDIPTGPLFFALALAALRHGYGLLPVGRALLASATGHAVLRSMTVVLHVMDDQPARWATPMPPCPVLTATELTAAGAAVRPPTPAARAGYLAFTTSGTTGEPQGVPRPRPPRPYRGVAVAERYGAGRDLGPHLMANPSYHLGTLGPALYALQAGSAVVVQRSWSPCAFAELVDRHRADSAMLSPDRLLDLVGAGRAPARRLRVLFHGGAACPPAVKRAAIELLGPVLHEYYGTSRGTLTEITVPQWLAHPGSVGRPLAGIGIEILAAGRPVPAGELGSVHARLRGADRAAGEPDLLDTGDIGFLDPDGYLFVVGRTGQRDPLGEPLLEHGIRLLNGVFDVAVLGGADQHCFVESSRSDTAGLSAEVAATARRLGLLPPRLTVAPPGSLPRTPSGKIHRAGLAGQRAAQGS</sequence>
<feature type="domain" description="AMP-dependent synthetase/ligase" evidence="2">
    <location>
        <begin position="11"/>
        <end position="339"/>
    </location>
</feature>
<proteinExistence type="predicted"/>
<reference evidence="3 4" key="1">
    <citation type="submission" date="2019-06" db="EMBL/GenBank/DDBJ databases">
        <title>Description of Kitasatospora acidophila sp. nov. isolated from pine grove soil, and reclassification of Streptomyces novaecaesareae to Kitasatospora novaeceasareae comb. nov.</title>
        <authorList>
            <person name="Kim M.J."/>
        </authorList>
    </citation>
    <scope>NUCLEOTIDE SEQUENCE [LARGE SCALE GENOMIC DNA]</scope>
    <source>
        <strain evidence="3 4">MMS16-CNU292</strain>
    </source>
</reference>
<dbReference type="CDD" id="cd04433">
    <property type="entry name" value="AFD_class_I"/>
    <property type="match status" value="1"/>
</dbReference>
<comment type="caution">
    <text evidence="3">The sequence shown here is derived from an EMBL/GenBank/DDBJ whole genome shotgun (WGS) entry which is preliminary data.</text>
</comment>
<name>A0A540WGK3_9ACTN</name>
<evidence type="ECO:0000313" key="4">
    <source>
        <dbReference type="Proteomes" id="UP000319103"/>
    </source>
</evidence>
<evidence type="ECO:0000256" key="1">
    <source>
        <dbReference type="SAM" id="MobiDB-lite"/>
    </source>
</evidence>
<dbReference type="RefSeq" id="WP_141631688.1">
    <property type="nucleotide sequence ID" value="NZ_VIGB01000001.1"/>
</dbReference>
<dbReference type="AlphaFoldDB" id="A0A540WGK3"/>
<dbReference type="Pfam" id="PF00501">
    <property type="entry name" value="AMP-binding"/>
    <property type="match status" value="1"/>
</dbReference>
<feature type="region of interest" description="Disordered" evidence="1">
    <location>
        <begin position="438"/>
        <end position="467"/>
    </location>
</feature>
<feature type="compositionally biased region" description="Low complexity" evidence="1">
    <location>
        <begin position="456"/>
        <end position="467"/>
    </location>
</feature>
<dbReference type="InterPro" id="IPR042099">
    <property type="entry name" value="ANL_N_sf"/>
</dbReference>
<dbReference type="EMBL" id="VIGB01000001">
    <property type="protein sequence ID" value="TQF08027.1"/>
    <property type="molecule type" value="Genomic_DNA"/>
</dbReference>
<dbReference type="PANTHER" id="PTHR43767:SF1">
    <property type="entry name" value="NONRIBOSOMAL PEPTIDE SYNTHASE PES1 (EUROFUNG)-RELATED"/>
    <property type="match status" value="1"/>
</dbReference>
<dbReference type="OrthoDB" id="4495845at2"/>
<protein>
    <submittedName>
        <fullName evidence="3">AMP-binding protein</fullName>
    </submittedName>
</protein>
<evidence type="ECO:0000259" key="2">
    <source>
        <dbReference type="Pfam" id="PF00501"/>
    </source>
</evidence>
<dbReference type="SUPFAM" id="SSF56801">
    <property type="entry name" value="Acetyl-CoA synthetase-like"/>
    <property type="match status" value="1"/>
</dbReference>
<organism evidence="3 4">
    <name type="scientific">Kitasatospora acidiphila</name>
    <dbReference type="NCBI Taxonomy" id="2567942"/>
    <lineage>
        <taxon>Bacteria</taxon>
        <taxon>Bacillati</taxon>
        <taxon>Actinomycetota</taxon>
        <taxon>Actinomycetes</taxon>
        <taxon>Kitasatosporales</taxon>
        <taxon>Streptomycetaceae</taxon>
        <taxon>Kitasatospora</taxon>
    </lineage>
</organism>
<evidence type="ECO:0000313" key="3">
    <source>
        <dbReference type="EMBL" id="TQF08027.1"/>
    </source>
</evidence>